<evidence type="ECO:0000259" key="4">
    <source>
        <dbReference type="PROSITE" id="PS50013"/>
    </source>
</evidence>
<keyword evidence="6" id="KW-1185">Reference proteome</keyword>
<feature type="region of interest" description="Disordered" evidence="3">
    <location>
        <begin position="70"/>
        <end position="101"/>
    </location>
</feature>
<organism evidence="5 6">
    <name type="scientific">Allacma fusca</name>
    <dbReference type="NCBI Taxonomy" id="39272"/>
    <lineage>
        <taxon>Eukaryota</taxon>
        <taxon>Metazoa</taxon>
        <taxon>Ecdysozoa</taxon>
        <taxon>Arthropoda</taxon>
        <taxon>Hexapoda</taxon>
        <taxon>Collembola</taxon>
        <taxon>Symphypleona</taxon>
        <taxon>Sminthuridae</taxon>
        <taxon>Allacma</taxon>
    </lineage>
</organism>
<reference evidence="5" key="1">
    <citation type="submission" date="2021-06" db="EMBL/GenBank/DDBJ databases">
        <authorList>
            <person name="Hodson N. C."/>
            <person name="Mongue J. A."/>
            <person name="Jaron S. K."/>
        </authorList>
    </citation>
    <scope>NUCLEOTIDE SEQUENCE</scope>
</reference>
<comment type="subcellular location">
    <subcellularLocation>
        <location evidence="1">Nucleus</location>
    </subcellularLocation>
</comment>
<dbReference type="Proteomes" id="UP000708208">
    <property type="component" value="Unassembled WGS sequence"/>
</dbReference>
<dbReference type="CDD" id="cd00024">
    <property type="entry name" value="CD_CSD"/>
    <property type="match status" value="1"/>
</dbReference>
<evidence type="ECO:0000256" key="3">
    <source>
        <dbReference type="SAM" id="MobiDB-lite"/>
    </source>
</evidence>
<dbReference type="GO" id="GO:0005634">
    <property type="term" value="C:nucleus"/>
    <property type="evidence" value="ECO:0007669"/>
    <property type="project" value="UniProtKB-SubCell"/>
</dbReference>
<feature type="compositionally biased region" description="Polar residues" evidence="3">
    <location>
        <begin position="11"/>
        <end position="27"/>
    </location>
</feature>
<dbReference type="PROSITE" id="PS50013">
    <property type="entry name" value="CHROMO_2"/>
    <property type="match status" value="1"/>
</dbReference>
<name>A0A8J2K5F7_9HEXA</name>
<dbReference type="InterPro" id="IPR023780">
    <property type="entry name" value="Chromo_domain"/>
</dbReference>
<evidence type="ECO:0000256" key="2">
    <source>
        <dbReference type="ARBA" id="ARBA00023242"/>
    </source>
</evidence>
<dbReference type="InterPro" id="IPR051219">
    <property type="entry name" value="Heterochromatin_chromo-domain"/>
</dbReference>
<dbReference type="EMBL" id="CAJVCH010233993">
    <property type="protein sequence ID" value="CAG7732567.1"/>
    <property type="molecule type" value="Genomic_DNA"/>
</dbReference>
<dbReference type="Pfam" id="PF00385">
    <property type="entry name" value="Chromo"/>
    <property type="match status" value="1"/>
</dbReference>
<dbReference type="PANTHER" id="PTHR22812">
    <property type="entry name" value="CHROMOBOX PROTEIN"/>
    <property type="match status" value="1"/>
</dbReference>
<dbReference type="SMART" id="SM00298">
    <property type="entry name" value="CHROMO"/>
    <property type="match status" value="1"/>
</dbReference>
<accession>A0A8J2K5F7</accession>
<sequence length="180" mass="19325">MDYLKELTMARGSNSAGVKKSASTNGVSKAKKSIKKLAAAASDEEASTVVEVVAVDDVSETGATVKPVAKAKKTKKTARTTESSGGSAGGRVRKAPERYEAVNAGPQVPIKKARTGGSKEFPVEAIRGIKKESGSYSFLVKWEGYTEKSNNWEPEANVRMCKTNIQKFLDQVNKHVNTFP</sequence>
<keyword evidence="2" id="KW-0539">Nucleus</keyword>
<comment type="caution">
    <text evidence="5">The sequence shown here is derived from an EMBL/GenBank/DDBJ whole genome shotgun (WGS) entry which is preliminary data.</text>
</comment>
<gene>
    <name evidence="5" type="ORF">AFUS01_LOCUS21077</name>
</gene>
<evidence type="ECO:0000313" key="5">
    <source>
        <dbReference type="EMBL" id="CAG7732567.1"/>
    </source>
</evidence>
<protein>
    <recommendedName>
        <fullName evidence="4">Chromo domain-containing protein</fullName>
    </recommendedName>
</protein>
<dbReference type="AlphaFoldDB" id="A0A8J2K5F7"/>
<feature type="region of interest" description="Disordered" evidence="3">
    <location>
        <begin position="1"/>
        <end position="31"/>
    </location>
</feature>
<evidence type="ECO:0000313" key="6">
    <source>
        <dbReference type="Proteomes" id="UP000708208"/>
    </source>
</evidence>
<dbReference type="InterPro" id="IPR000953">
    <property type="entry name" value="Chromo/chromo_shadow_dom"/>
</dbReference>
<feature type="domain" description="Chromo" evidence="4">
    <location>
        <begin position="121"/>
        <end position="171"/>
    </location>
</feature>
<dbReference type="OrthoDB" id="5989727at2759"/>
<evidence type="ECO:0000256" key="1">
    <source>
        <dbReference type="ARBA" id="ARBA00004123"/>
    </source>
</evidence>
<proteinExistence type="predicted"/>